<dbReference type="AlphaFoldDB" id="A0A7E4UY39"/>
<reference evidence="1" key="1">
    <citation type="journal article" date="2013" name="Genetics">
        <title>The draft genome and transcriptome of Panagrellus redivivus are shaped by the harsh demands of a free-living lifestyle.</title>
        <authorList>
            <person name="Srinivasan J."/>
            <person name="Dillman A.R."/>
            <person name="Macchietto M.G."/>
            <person name="Heikkinen L."/>
            <person name="Lakso M."/>
            <person name="Fracchia K.M."/>
            <person name="Antoshechkin I."/>
            <person name="Mortazavi A."/>
            <person name="Wong G."/>
            <person name="Sternberg P.W."/>
        </authorList>
    </citation>
    <scope>NUCLEOTIDE SEQUENCE [LARGE SCALE GENOMIC DNA]</scope>
    <source>
        <strain evidence="1">MT8872</strain>
    </source>
</reference>
<name>A0A7E4UY39_PANRE</name>
<dbReference type="Proteomes" id="UP000492821">
    <property type="component" value="Unassembled WGS sequence"/>
</dbReference>
<organism evidence="1 2">
    <name type="scientific">Panagrellus redivivus</name>
    <name type="common">Microworm</name>
    <dbReference type="NCBI Taxonomy" id="6233"/>
    <lineage>
        <taxon>Eukaryota</taxon>
        <taxon>Metazoa</taxon>
        <taxon>Ecdysozoa</taxon>
        <taxon>Nematoda</taxon>
        <taxon>Chromadorea</taxon>
        <taxon>Rhabditida</taxon>
        <taxon>Tylenchina</taxon>
        <taxon>Panagrolaimomorpha</taxon>
        <taxon>Panagrolaimoidea</taxon>
        <taxon>Panagrolaimidae</taxon>
        <taxon>Panagrellus</taxon>
    </lineage>
</organism>
<sequence length="118" mass="13281">MTSSTIYVDNILAQAEIFVEKSVSTTCIPDSVPTSIIHATVITILNNALQTELLPMDGLTAGYRARHFMQFLEARTDGMSEKKLSYIEQMINRVILNYRDRAAAALHIRISRFTCSQQ</sequence>
<protein>
    <submittedName>
        <fullName evidence="2">Phage protein</fullName>
    </submittedName>
</protein>
<evidence type="ECO:0000313" key="2">
    <source>
        <dbReference type="WBParaSite" id="Pan_g14233.t1"/>
    </source>
</evidence>
<proteinExistence type="predicted"/>
<evidence type="ECO:0000313" key="1">
    <source>
        <dbReference type="Proteomes" id="UP000492821"/>
    </source>
</evidence>
<keyword evidence="1" id="KW-1185">Reference proteome</keyword>
<accession>A0A7E4UY39</accession>
<dbReference type="WBParaSite" id="Pan_g14233.t1">
    <property type="protein sequence ID" value="Pan_g14233.t1"/>
    <property type="gene ID" value="Pan_g14233"/>
</dbReference>
<reference evidence="2" key="2">
    <citation type="submission" date="2020-10" db="UniProtKB">
        <authorList>
            <consortium name="WormBaseParasite"/>
        </authorList>
    </citation>
    <scope>IDENTIFICATION</scope>
</reference>